<proteinExistence type="predicted"/>
<keyword evidence="3" id="KW-1185">Reference proteome</keyword>
<keyword evidence="1" id="KW-0175">Coiled coil</keyword>
<feature type="coiled-coil region" evidence="1">
    <location>
        <begin position="24"/>
        <end position="51"/>
    </location>
</feature>
<dbReference type="EMBL" id="JAEEGB010000015">
    <property type="protein sequence ID" value="MBI6873737.1"/>
    <property type="molecule type" value="Genomic_DNA"/>
</dbReference>
<protein>
    <submittedName>
        <fullName evidence="2">YmfQ family protein</fullName>
    </submittedName>
</protein>
<evidence type="ECO:0000313" key="2">
    <source>
        <dbReference type="EMBL" id="MBI6873737.1"/>
    </source>
</evidence>
<organism evidence="2 3">
    <name type="scientific">Clostridium aciditolerans</name>
    <dbReference type="NCBI Taxonomy" id="339861"/>
    <lineage>
        <taxon>Bacteria</taxon>
        <taxon>Bacillati</taxon>
        <taxon>Bacillota</taxon>
        <taxon>Clostridia</taxon>
        <taxon>Eubacteriales</taxon>
        <taxon>Clostridiaceae</taxon>
        <taxon>Clostridium</taxon>
    </lineage>
</organism>
<dbReference type="InterPro" id="IPR018755">
    <property type="entry name" value="Phage_Mu_Gp48"/>
</dbReference>
<accession>A0A934I070</accession>
<evidence type="ECO:0000313" key="3">
    <source>
        <dbReference type="Proteomes" id="UP000622687"/>
    </source>
</evidence>
<name>A0A934I070_9CLOT</name>
<comment type="caution">
    <text evidence="2">The sequence shown here is derived from an EMBL/GenBank/DDBJ whole genome shotgun (WGS) entry which is preliminary data.</text>
</comment>
<sequence>MSNEYMKNYMPSFITESKIFGNIYDAEVREFDTLEKKIEDLNNQLSIDTATWALSIYENEMSIKTDLTKSLDERRAVIKSKWRGTGKIDGKLIKMVADAYTNGEVDVAFDGKINIKFNSIIGIPSNLNDLKKALEDIKPVNLRLEYIFSYLLIKDIDGVKTLRQLEAIPLNKFAGGEING</sequence>
<dbReference type="RefSeq" id="WP_211143165.1">
    <property type="nucleotide sequence ID" value="NZ_JAEEGB010000015.1"/>
</dbReference>
<reference evidence="2" key="1">
    <citation type="submission" date="2020-12" db="EMBL/GenBank/DDBJ databases">
        <title>Clostridium thailandense sp. nov., a novel acetogenic bacterium isolated from peat land soil in Thailand.</title>
        <authorList>
            <person name="Chaikitkaew S."/>
            <person name="Birkeland N.K."/>
        </authorList>
    </citation>
    <scope>NUCLEOTIDE SEQUENCE</scope>
    <source>
        <strain evidence="2">DSM 17425</strain>
    </source>
</reference>
<dbReference type="AlphaFoldDB" id="A0A934I070"/>
<dbReference type="Proteomes" id="UP000622687">
    <property type="component" value="Unassembled WGS sequence"/>
</dbReference>
<dbReference type="Pfam" id="PF10076">
    <property type="entry name" value="Phage_Mu_Gp48"/>
    <property type="match status" value="1"/>
</dbReference>
<evidence type="ECO:0000256" key="1">
    <source>
        <dbReference type="SAM" id="Coils"/>
    </source>
</evidence>
<gene>
    <name evidence="2" type="ORF">I6U51_13615</name>
</gene>